<dbReference type="EnsemblMetazoa" id="XM_029485446.1">
    <property type="protein sequence ID" value="XP_029341306.1"/>
    <property type="gene ID" value="LOC100569027"/>
</dbReference>
<accession>A0A8R2JLF1</accession>
<reference evidence="1" key="2">
    <citation type="submission" date="2022-06" db="UniProtKB">
        <authorList>
            <consortium name="EnsemblMetazoa"/>
        </authorList>
    </citation>
    <scope>IDENTIFICATION</scope>
</reference>
<dbReference type="GeneID" id="100569027"/>
<proteinExistence type="predicted"/>
<dbReference type="OrthoDB" id="10070862at2759"/>
<organism evidence="1 2">
    <name type="scientific">Acyrthosiphon pisum</name>
    <name type="common">Pea aphid</name>
    <dbReference type="NCBI Taxonomy" id="7029"/>
    <lineage>
        <taxon>Eukaryota</taxon>
        <taxon>Metazoa</taxon>
        <taxon>Ecdysozoa</taxon>
        <taxon>Arthropoda</taxon>
        <taxon>Hexapoda</taxon>
        <taxon>Insecta</taxon>
        <taxon>Pterygota</taxon>
        <taxon>Neoptera</taxon>
        <taxon>Paraneoptera</taxon>
        <taxon>Hemiptera</taxon>
        <taxon>Sternorrhyncha</taxon>
        <taxon>Aphidomorpha</taxon>
        <taxon>Aphidoidea</taxon>
        <taxon>Aphididae</taxon>
        <taxon>Macrosiphini</taxon>
        <taxon>Acyrthosiphon</taxon>
    </lineage>
</organism>
<evidence type="ECO:0000313" key="2">
    <source>
        <dbReference type="Proteomes" id="UP000007819"/>
    </source>
</evidence>
<dbReference type="KEGG" id="api:100569027"/>
<name>A0A8R2JLF1_ACYPI</name>
<dbReference type="AlphaFoldDB" id="A0A8R2JLF1"/>
<dbReference type="RefSeq" id="XP_029341306.1">
    <property type="nucleotide sequence ID" value="XM_029485446.1"/>
</dbReference>
<keyword evidence="2" id="KW-1185">Reference proteome</keyword>
<dbReference type="Proteomes" id="UP000007819">
    <property type="component" value="Chromosome X"/>
</dbReference>
<evidence type="ECO:0000313" key="1">
    <source>
        <dbReference type="EnsemblMetazoa" id="XP_029341306.1"/>
    </source>
</evidence>
<reference evidence="2" key="1">
    <citation type="submission" date="2010-06" db="EMBL/GenBank/DDBJ databases">
        <authorList>
            <person name="Jiang H."/>
            <person name="Abraham K."/>
            <person name="Ali S."/>
            <person name="Alsbrooks S.L."/>
            <person name="Anim B.N."/>
            <person name="Anosike U.S."/>
            <person name="Attaway T."/>
            <person name="Bandaranaike D.P."/>
            <person name="Battles P.K."/>
            <person name="Bell S.N."/>
            <person name="Bell A.V."/>
            <person name="Beltran B."/>
            <person name="Bickham C."/>
            <person name="Bustamante Y."/>
            <person name="Caleb T."/>
            <person name="Canada A."/>
            <person name="Cardenas V."/>
            <person name="Carter K."/>
            <person name="Chacko J."/>
            <person name="Chandrabose M.N."/>
            <person name="Chavez D."/>
            <person name="Chavez A."/>
            <person name="Chen L."/>
            <person name="Chu H.-S."/>
            <person name="Claassen K.J."/>
            <person name="Cockrell R."/>
            <person name="Collins M."/>
            <person name="Cooper J.A."/>
            <person name="Cree A."/>
            <person name="Curry S.M."/>
            <person name="Da Y."/>
            <person name="Dao M.D."/>
            <person name="Das B."/>
            <person name="Davila M.-L."/>
            <person name="Davy-Carroll L."/>
            <person name="Denson S."/>
            <person name="Dinh H."/>
            <person name="Ebong V.E."/>
            <person name="Edwards J.R."/>
            <person name="Egan A."/>
            <person name="El-Daye J."/>
            <person name="Escobedo L."/>
            <person name="Fernandez S."/>
            <person name="Fernando P.R."/>
            <person name="Flagg N."/>
            <person name="Forbes L.D."/>
            <person name="Fowler R.G."/>
            <person name="Fu Q."/>
            <person name="Gabisi R.A."/>
            <person name="Ganer J."/>
            <person name="Garbino Pronczuk A."/>
            <person name="Garcia R.M."/>
            <person name="Garner T."/>
            <person name="Garrett T.E."/>
            <person name="Gonzalez D.A."/>
            <person name="Hamid H."/>
            <person name="Hawkins E.S."/>
            <person name="Hirani K."/>
            <person name="Hogues M.E."/>
            <person name="Hollins B."/>
            <person name="Hsiao C.-H."/>
            <person name="Jabil R."/>
            <person name="James M.L."/>
            <person name="Jhangiani S.N."/>
            <person name="Johnson B."/>
            <person name="Johnson Q."/>
            <person name="Joshi V."/>
            <person name="Kalu J.B."/>
            <person name="Kam C."/>
            <person name="Kashfia A."/>
            <person name="Keebler J."/>
            <person name="Kisamo H."/>
            <person name="Kovar C.L."/>
            <person name="Lago L.A."/>
            <person name="Lai C.-Y."/>
            <person name="Laidlaw J."/>
            <person name="Lara F."/>
            <person name="Le T.-K."/>
            <person name="Lee S.L."/>
            <person name="Legall F.H."/>
            <person name="Lemon S.J."/>
            <person name="Lewis L.R."/>
            <person name="Li B."/>
            <person name="Liu Y."/>
            <person name="Liu Y.-S."/>
            <person name="Lopez J."/>
            <person name="Lozado R.J."/>
            <person name="Lu J."/>
            <person name="Madu R.C."/>
            <person name="Maheshwari M."/>
            <person name="Maheshwari R."/>
            <person name="Malloy K."/>
            <person name="Martinez E."/>
            <person name="Mathew T."/>
            <person name="Mercado I.C."/>
            <person name="Mercado C."/>
            <person name="Meyer B."/>
            <person name="Montgomery K."/>
            <person name="Morgan M.B."/>
            <person name="Munidasa M."/>
            <person name="Nazareth L.V."/>
            <person name="Nelson J."/>
            <person name="Ng B.M."/>
            <person name="Nguyen N.B."/>
            <person name="Nguyen P.Q."/>
            <person name="Nguyen T."/>
            <person name="Obregon M."/>
            <person name="Okwuonu G.O."/>
            <person name="Onwere C.G."/>
            <person name="Orozco G."/>
            <person name="Parra A."/>
            <person name="Patel S."/>
            <person name="Patil S."/>
            <person name="Perez A."/>
            <person name="Perez Y."/>
            <person name="Pham C."/>
            <person name="Primus E.L."/>
            <person name="Pu L.-L."/>
            <person name="Puazo M."/>
            <person name="Qin X."/>
            <person name="Quiroz J.B."/>
            <person name="Reese J."/>
            <person name="Richards S."/>
            <person name="Rives C.M."/>
            <person name="Robberts R."/>
            <person name="Ruiz S.J."/>
            <person name="Ruiz M.J."/>
            <person name="Santibanez J."/>
            <person name="Schneider B.W."/>
            <person name="Sisson I."/>
            <person name="Smith M."/>
            <person name="Sodergren E."/>
            <person name="Song X.-Z."/>
            <person name="Song B.B."/>
            <person name="Summersgill H."/>
            <person name="Thelus R."/>
            <person name="Thornton R.D."/>
            <person name="Trejos Z.Y."/>
            <person name="Usmani K."/>
            <person name="Vattathil S."/>
            <person name="Villasana D."/>
            <person name="Walker D.L."/>
            <person name="Wang S."/>
            <person name="Wang K."/>
            <person name="White C.S."/>
            <person name="Williams A.C."/>
            <person name="Williamson J."/>
            <person name="Wilson K."/>
            <person name="Woghiren I.O."/>
            <person name="Woodworth J.R."/>
            <person name="Worley K.C."/>
            <person name="Wright R.A."/>
            <person name="Wu W."/>
            <person name="Young L."/>
            <person name="Zhang L."/>
            <person name="Zhang J."/>
            <person name="Zhu Y."/>
            <person name="Muzny D.M."/>
            <person name="Weinstock G."/>
            <person name="Gibbs R.A."/>
        </authorList>
    </citation>
    <scope>NUCLEOTIDE SEQUENCE [LARGE SCALE GENOMIC DNA]</scope>
    <source>
        <strain evidence="2">LSR1</strain>
    </source>
</reference>
<sequence>MFADDLNIFRRIDSFDDCLSLQDELNTLVLWFKSIGLQFNIDKYSSDYEAFCARGDYVRIMYYELELGRDESKELQLTVDTLRTNESGLKKQINGLKQDIIREQSENGILTKRIHELEKQKTVYVCRSEDITVTKKELKKCMDEKESCENRFSNLDCPFYQSKYGKLEDKMPKIKYGSINESHYIKKISVLEQQIKNLHSKIHSQGEEQRKYEEKVGEVWHENKNLKKSLEELNALLEKQTEVINYDKVKMMGKDSKIRNLEGKYSKRIPINYLSVVKK</sequence>
<protein>
    <submittedName>
        <fullName evidence="1">Uncharacterized protein</fullName>
    </submittedName>
</protein>